<protein>
    <submittedName>
        <fullName evidence="1">Uncharacterized protein</fullName>
    </submittedName>
</protein>
<comment type="caution">
    <text evidence="1">The sequence shown here is derived from an EMBL/GenBank/DDBJ whole genome shotgun (WGS) entry which is preliminary data.</text>
</comment>
<name>A0A6G0W0K9_APHCR</name>
<evidence type="ECO:0000313" key="2">
    <source>
        <dbReference type="Proteomes" id="UP000478052"/>
    </source>
</evidence>
<dbReference type="Proteomes" id="UP000478052">
    <property type="component" value="Unassembled WGS sequence"/>
</dbReference>
<proteinExistence type="predicted"/>
<dbReference type="EMBL" id="VUJU01009820">
    <property type="protein sequence ID" value="KAF0717423.1"/>
    <property type="molecule type" value="Genomic_DNA"/>
</dbReference>
<gene>
    <name evidence="1" type="ORF">FWK35_00037005</name>
</gene>
<dbReference type="OrthoDB" id="6625366at2759"/>
<feature type="non-terminal residue" evidence="1">
    <location>
        <position position="1"/>
    </location>
</feature>
<accession>A0A6G0W0K9</accession>
<organism evidence="1 2">
    <name type="scientific">Aphis craccivora</name>
    <name type="common">Cowpea aphid</name>
    <dbReference type="NCBI Taxonomy" id="307492"/>
    <lineage>
        <taxon>Eukaryota</taxon>
        <taxon>Metazoa</taxon>
        <taxon>Ecdysozoa</taxon>
        <taxon>Arthropoda</taxon>
        <taxon>Hexapoda</taxon>
        <taxon>Insecta</taxon>
        <taxon>Pterygota</taxon>
        <taxon>Neoptera</taxon>
        <taxon>Paraneoptera</taxon>
        <taxon>Hemiptera</taxon>
        <taxon>Sternorrhyncha</taxon>
        <taxon>Aphidomorpha</taxon>
        <taxon>Aphidoidea</taxon>
        <taxon>Aphididae</taxon>
        <taxon>Aphidini</taxon>
        <taxon>Aphis</taxon>
        <taxon>Aphis</taxon>
    </lineage>
</organism>
<reference evidence="1 2" key="1">
    <citation type="submission" date="2019-08" db="EMBL/GenBank/DDBJ databases">
        <title>Whole genome of Aphis craccivora.</title>
        <authorList>
            <person name="Voronova N.V."/>
            <person name="Shulinski R.S."/>
            <person name="Bandarenka Y.V."/>
            <person name="Zhorov D.G."/>
            <person name="Warner D."/>
        </authorList>
    </citation>
    <scope>NUCLEOTIDE SEQUENCE [LARGE SCALE GENOMIC DNA]</scope>
    <source>
        <strain evidence="1">180601</strain>
        <tissue evidence="1">Whole Body</tissue>
    </source>
</reference>
<keyword evidence="2" id="KW-1185">Reference proteome</keyword>
<dbReference type="AlphaFoldDB" id="A0A6G0W0K9"/>
<sequence length="214" mass="24800">YLKLSQATGSVGKLVHQKIDDILAKNNGYRKLNTISKILSGEITSMDGLPEDLKANELLFFKYYAPLTSVDVERSFSTYKTLLADNRKSFQFENLRKYLIVQCNSKVLEVLSPNYNTCRLSQESKFDEHSIVRGFCESKDTTMKILYKLDRVFRFMNEIVSPKRNTLTSELIISSLIYINSVGPPVEKINTTKWIEYWVTKTKKLKFKKIVLKE</sequence>
<evidence type="ECO:0000313" key="1">
    <source>
        <dbReference type="EMBL" id="KAF0717423.1"/>
    </source>
</evidence>